<proteinExistence type="predicted"/>
<sequence length="362" mass="42193">MPDIKAIAFYLPQYHPIPENDQWWGKGFTEWTNVTKSKPLFKEHYQPHIPADLGFYDLRLPEARQAQADLAREYGIHGFCYYHYWFNGKRLLERPFNDVLASGKPDFPFCLCWANETWSRRWLGEEKEILLKQSYSDEDTVNHAQWLSKAFADPRYIRIQGRPLFIIYKPLDLPDSKKTIERLKSECMTLGIPEPYIIGCNAHCSNVDCKTIGCDHTLDVQPQLGRLPNAFEDGKPRFSRFKRNLKLNIFSSTLKVYDSPWARQVMCPTFHGQSTSAYPTVFVSWDNSPRRGKNSISLKNSTPKEFEEKLSDVVNKLPLRQDLDDNIVFINAWNEWAEGNHLEPDLRNGKAYLEAIKRVIKI</sequence>
<dbReference type="AlphaFoldDB" id="A0A1Z4V8K6"/>
<accession>A0A1Z4V8K6</accession>
<dbReference type="PANTHER" id="PTHR41244:SF1">
    <property type="entry name" value="GLYCOSYLTRANSFERASE"/>
    <property type="match status" value="1"/>
</dbReference>
<keyword evidence="2" id="KW-1185">Reference proteome</keyword>
<dbReference type="EMBL" id="AP018316">
    <property type="protein sequence ID" value="BAZ87867.1"/>
    <property type="molecule type" value="Genomic_DNA"/>
</dbReference>
<dbReference type="Gene3D" id="3.20.20.80">
    <property type="entry name" value="Glycosidases"/>
    <property type="match status" value="1"/>
</dbReference>
<organism evidence="1 2">
    <name type="scientific">Dolichospermum compactum NIES-806</name>
    <dbReference type="NCBI Taxonomy" id="1973481"/>
    <lineage>
        <taxon>Bacteria</taxon>
        <taxon>Bacillati</taxon>
        <taxon>Cyanobacteriota</taxon>
        <taxon>Cyanophyceae</taxon>
        <taxon>Nostocales</taxon>
        <taxon>Aphanizomenonaceae</taxon>
        <taxon>Dolichospermum</taxon>
        <taxon>Dolichospermum compactum</taxon>
    </lineage>
</organism>
<dbReference type="PANTHER" id="PTHR41244">
    <property type="entry name" value="RHAMNAN SYNTHESIS F"/>
    <property type="match status" value="1"/>
</dbReference>
<name>A0A1Z4V8K6_9CYAN</name>
<dbReference type="Pfam" id="PF14307">
    <property type="entry name" value="Glyco_tran_WbsX"/>
    <property type="match status" value="1"/>
</dbReference>
<evidence type="ECO:0000313" key="1">
    <source>
        <dbReference type="EMBL" id="BAZ87867.1"/>
    </source>
</evidence>
<reference evidence="1 2" key="1">
    <citation type="submission" date="2017-06" db="EMBL/GenBank/DDBJ databases">
        <title>Genome sequencing of cyanobaciteial culture collection at National Institute for Environmental Studies (NIES).</title>
        <authorList>
            <person name="Hirose Y."/>
            <person name="Shimura Y."/>
            <person name="Fujisawa T."/>
            <person name="Nakamura Y."/>
            <person name="Kawachi M."/>
        </authorList>
    </citation>
    <scope>NUCLEOTIDE SEQUENCE [LARGE SCALE GENOMIC DNA]</scope>
    <source>
        <strain evidence="1 2">NIES-806</strain>
    </source>
</reference>
<dbReference type="OrthoDB" id="9816424at2"/>
<protein>
    <submittedName>
        <fullName evidence="1">Polysaccharide biosynthesis protein</fullName>
    </submittedName>
</protein>
<dbReference type="RefSeq" id="WP_096670114.1">
    <property type="nucleotide sequence ID" value="NZ_AP018316.1"/>
</dbReference>
<dbReference type="Proteomes" id="UP000218702">
    <property type="component" value="Chromosome"/>
</dbReference>
<gene>
    <name evidence="1" type="ORF">NIES806_40990</name>
</gene>
<evidence type="ECO:0000313" key="2">
    <source>
        <dbReference type="Proteomes" id="UP000218702"/>
    </source>
</evidence>
<dbReference type="InterPro" id="IPR032719">
    <property type="entry name" value="WbsX"/>
</dbReference>
<dbReference type="CDD" id="cd11579">
    <property type="entry name" value="Glyco_tran_WbsX"/>
    <property type="match status" value="1"/>
</dbReference>
<dbReference type="KEGG" id="dcm:NIES806_40990"/>